<evidence type="ECO:0000313" key="2">
    <source>
        <dbReference type="EMBL" id="GGR52171.1"/>
    </source>
</evidence>
<evidence type="ECO:0000313" key="3">
    <source>
        <dbReference type="Proteomes" id="UP000634308"/>
    </source>
</evidence>
<evidence type="ECO:0008006" key="4">
    <source>
        <dbReference type="Google" id="ProtNLM"/>
    </source>
</evidence>
<keyword evidence="3" id="KW-1185">Reference proteome</keyword>
<accession>A0ABQ2RSC9</accession>
<dbReference type="RefSeq" id="WP_189064074.1">
    <property type="nucleotide sequence ID" value="NZ_BMQM01000005.1"/>
</dbReference>
<sequence>MSAVLIAAQVLAGLVTFVCLHELGHVLMARRYGDRSARFTLLGRRNGAWIVATTHTTLADTDSWPGVKVALAGPLFTRLLAEGLGLMLVLGLTPAVARPFVLTVFLLSRTDFWLYTLRDFAAGYLARRSLPGRDIADAVRGGAALVGRSQGQLFALLLGVSTLDLIVGWPRLAATLTGGSL</sequence>
<reference evidence="3" key="1">
    <citation type="journal article" date="2019" name="Int. J. Syst. Evol. Microbiol.">
        <title>The Global Catalogue of Microorganisms (GCM) 10K type strain sequencing project: providing services to taxonomists for standard genome sequencing and annotation.</title>
        <authorList>
            <consortium name="The Broad Institute Genomics Platform"/>
            <consortium name="The Broad Institute Genome Sequencing Center for Infectious Disease"/>
            <person name="Wu L."/>
            <person name="Ma J."/>
        </authorList>
    </citation>
    <scope>NUCLEOTIDE SEQUENCE [LARGE SCALE GENOMIC DNA]</scope>
    <source>
        <strain evidence="3">JCM 31404</strain>
    </source>
</reference>
<evidence type="ECO:0000256" key="1">
    <source>
        <dbReference type="SAM" id="Phobius"/>
    </source>
</evidence>
<protein>
    <recommendedName>
        <fullName evidence="4">Peptidase M50</fullName>
    </recommendedName>
</protein>
<proteinExistence type="predicted"/>
<feature type="transmembrane region" description="Helical" evidence="1">
    <location>
        <begin position="84"/>
        <end position="108"/>
    </location>
</feature>
<keyword evidence="1" id="KW-1133">Transmembrane helix</keyword>
<organism evidence="2 3">
    <name type="scientific">Deinococcus seoulensis</name>
    <dbReference type="NCBI Taxonomy" id="1837379"/>
    <lineage>
        <taxon>Bacteria</taxon>
        <taxon>Thermotogati</taxon>
        <taxon>Deinococcota</taxon>
        <taxon>Deinococci</taxon>
        <taxon>Deinococcales</taxon>
        <taxon>Deinococcaceae</taxon>
        <taxon>Deinococcus</taxon>
    </lineage>
</organism>
<keyword evidence="1" id="KW-0472">Membrane</keyword>
<dbReference type="Proteomes" id="UP000634308">
    <property type="component" value="Unassembled WGS sequence"/>
</dbReference>
<name>A0ABQ2RSC9_9DEIO</name>
<comment type="caution">
    <text evidence="2">The sequence shown here is derived from an EMBL/GenBank/DDBJ whole genome shotgun (WGS) entry which is preliminary data.</text>
</comment>
<gene>
    <name evidence="2" type="ORF">GCM10008959_11910</name>
</gene>
<dbReference type="EMBL" id="BMQM01000005">
    <property type="protein sequence ID" value="GGR52171.1"/>
    <property type="molecule type" value="Genomic_DNA"/>
</dbReference>
<keyword evidence="1" id="KW-0812">Transmembrane</keyword>